<name>A0A8F5BLW5_SACSH</name>
<evidence type="ECO:0000313" key="1">
    <source>
        <dbReference type="EMBL" id="QXJ27580.1"/>
    </source>
</evidence>
<dbReference type="RefSeq" id="WP_218266838.1">
    <property type="nucleotide sequence ID" value="NZ_CP077717.1"/>
</dbReference>
<dbReference type="KEGG" id="sshi:J5U23_00447"/>
<organism evidence="1 2">
    <name type="scientific">Saccharolobus shibatae (strain ATCC 51178 / DSM 5389 / JCM 8931 / NBRC 15437 / B12)</name>
    <name type="common">Sulfolobus shibatae</name>
    <dbReference type="NCBI Taxonomy" id="523848"/>
    <lineage>
        <taxon>Archaea</taxon>
        <taxon>Thermoproteota</taxon>
        <taxon>Thermoprotei</taxon>
        <taxon>Sulfolobales</taxon>
        <taxon>Sulfolobaceae</taxon>
        <taxon>Saccharolobus</taxon>
    </lineage>
</organism>
<dbReference type="GeneID" id="65562061"/>
<evidence type="ECO:0000313" key="2">
    <source>
        <dbReference type="Proteomes" id="UP000694018"/>
    </source>
</evidence>
<dbReference type="Proteomes" id="UP000694018">
    <property type="component" value="Chromosome"/>
</dbReference>
<dbReference type="Pfam" id="PF09910">
    <property type="entry name" value="DUF2139"/>
    <property type="match status" value="1"/>
</dbReference>
<accession>A0A8F5BLW5</accession>
<dbReference type="InterPro" id="IPR016675">
    <property type="entry name" value="UCP016666"/>
</dbReference>
<evidence type="ECO:0008006" key="3">
    <source>
        <dbReference type="Google" id="ProtNLM"/>
    </source>
</evidence>
<sequence length="489" mass="56252">MDKPKLVLKEFVQHNEVALGHHQFRSLYIGFHPISRNMIVHDGHAAKVYSNGEVIYRYEKLGRPPRVAGDTHAALAWSKDLLFIGGWLKAPPGMIEVSQYERILKYQDMRMKYSHIHMIYDDDKVEILWSRKWDDKIPPNNWYGEVTDLLYDEHEDAVYFSRADGHAELGLWKVGVSTRDAEFLVKNRTVYKMEMKDDKIYATIFNPIHTDVSSIMVYNTLNGEYKFVESFDFPLENNKKIQIRRVGGQIVQIQNKLIAFYGGALIHIDPQKDVYRLYPFLDVRNPESERPTYIPGFRAQKAYIMGIPVISANPAEDLRDMSSKTTFGLLLRIDPVVPQIITESGAIFGMAHDGEYLYVGTSYANHTGVYTYRAGDGGIFAIPVSELFKKPWNPIRIWIHDGSYTPTAGIDGWFGGIPLKGFTEKKLRVYTTKTTKMRIAEYSLFSKVRDDTVTLNTGWNMIDLNNYYDIIAFKLDESIDLLQAEIILE</sequence>
<gene>
    <name evidence="1" type="ORF">J5U23_00447</name>
</gene>
<dbReference type="EMBL" id="CP077717">
    <property type="protein sequence ID" value="QXJ27580.1"/>
    <property type="molecule type" value="Genomic_DNA"/>
</dbReference>
<proteinExistence type="predicted"/>
<dbReference type="AlphaFoldDB" id="A0A8F5BLW5"/>
<reference evidence="1" key="1">
    <citation type="journal article" date="2021" name="Environ. Microbiol.">
        <title>New insights into the diversity and evolution of the archaeal mobilome from three complete genomes of Saccharolobus shibatae.</title>
        <authorList>
            <person name="Medvedeva S."/>
            <person name="Brandt D."/>
            <person name="Cvirkaite-Krupovic V."/>
            <person name="Liu Y."/>
            <person name="Severinov K."/>
            <person name="Ishino S."/>
            <person name="Ishino Y."/>
            <person name="Prangishvili D."/>
            <person name="Kalinowski J."/>
            <person name="Krupovic M."/>
        </authorList>
    </citation>
    <scope>NUCLEOTIDE SEQUENCE</scope>
    <source>
        <strain evidence="1">B12</strain>
    </source>
</reference>
<protein>
    <recommendedName>
        <fullName evidence="3">DUF2139 domain-containing protein</fullName>
    </recommendedName>
</protein>
<dbReference type="OrthoDB" id="85148at2157"/>